<dbReference type="OrthoDB" id="4288416at2"/>
<protein>
    <recommendedName>
        <fullName evidence="1">DUF397 domain-containing protein</fullName>
    </recommendedName>
</protein>
<feature type="domain" description="DUF397" evidence="1">
    <location>
        <begin position="16"/>
        <end position="68"/>
    </location>
</feature>
<proteinExistence type="predicted"/>
<keyword evidence="3" id="KW-1185">Reference proteome</keyword>
<evidence type="ECO:0000313" key="3">
    <source>
        <dbReference type="Proteomes" id="UP000222531"/>
    </source>
</evidence>
<dbReference type="RefSeq" id="WP_099199350.1">
    <property type="nucleotide sequence ID" value="NZ_JBIRXA010000004.1"/>
</dbReference>
<sequence length="72" mass="7442">MSDELTSGGYGTDVRAWQRSSFCAGGGNNCVELARPAAGPLHLRESEAPGTVIQTNPTALGALIASLKQQRG</sequence>
<dbReference type="EMBL" id="NHZO01000147">
    <property type="protein sequence ID" value="PHQ50957.1"/>
    <property type="molecule type" value="Genomic_DNA"/>
</dbReference>
<gene>
    <name evidence="2" type="ORF">BLA24_14275</name>
</gene>
<comment type="caution">
    <text evidence="2">The sequence shown here is derived from an EMBL/GenBank/DDBJ whole genome shotgun (WGS) entry which is preliminary data.</text>
</comment>
<dbReference type="AlphaFoldDB" id="A0A2G1XIB1"/>
<name>A0A2G1XIB1_STRCJ</name>
<organism evidence="2 3">
    <name type="scientific">Streptomyces cinnamoneus</name>
    <name type="common">Streptoverticillium cinnamoneum</name>
    <dbReference type="NCBI Taxonomy" id="53446"/>
    <lineage>
        <taxon>Bacteria</taxon>
        <taxon>Bacillati</taxon>
        <taxon>Actinomycetota</taxon>
        <taxon>Actinomycetes</taxon>
        <taxon>Kitasatosporales</taxon>
        <taxon>Streptomycetaceae</taxon>
        <taxon>Streptomyces</taxon>
        <taxon>Streptomyces cinnamoneus group</taxon>
    </lineage>
</organism>
<reference evidence="2 3" key="1">
    <citation type="journal article" date="2017" name="Biochemistry">
        <title>Identification of the Biosynthetic Pathway for the Antibiotic Bicyclomycin.</title>
        <authorList>
            <person name="Patteson J."/>
            <person name="Cai W."/>
            <person name="Johnson R.A."/>
            <person name="Santa Maria K."/>
            <person name="Li B."/>
        </authorList>
    </citation>
    <scope>NUCLEOTIDE SEQUENCE [LARGE SCALE GENOMIC DNA]</scope>
    <source>
        <strain evidence="2 3">ATCC 21532</strain>
    </source>
</reference>
<accession>A0A2G1XIB1</accession>
<dbReference type="Pfam" id="PF04149">
    <property type="entry name" value="DUF397"/>
    <property type="match status" value="1"/>
</dbReference>
<dbReference type="Proteomes" id="UP000222531">
    <property type="component" value="Unassembled WGS sequence"/>
</dbReference>
<evidence type="ECO:0000259" key="1">
    <source>
        <dbReference type="Pfam" id="PF04149"/>
    </source>
</evidence>
<dbReference type="InterPro" id="IPR007278">
    <property type="entry name" value="DUF397"/>
</dbReference>
<evidence type="ECO:0000313" key="2">
    <source>
        <dbReference type="EMBL" id="PHQ50957.1"/>
    </source>
</evidence>